<proteinExistence type="predicted"/>
<dbReference type="Gene3D" id="3.50.50.60">
    <property type="entry name" value="FAD/NAD(P)-binding domain"/>
    <property type="match status" value="1"/>
</dbReference>
<feature type="domain" description="Amine oxidase" evidence="1">
    <location>
        <begin position="10"/>
        <end position="271"/>
    </location>
</feature>
<dbReference type="AlphaFoldDB" id="A0A6P1T1V9"/>
<dbReference type="PANTHER" id="PTHR42923:SF17">
    <property type="entry name" value="AMINE OXIDASE DOMAIN-CONTAINING PROTEIN"/>
    <property type="match status" value="1"/>
</dbReference>
<sequence>MRVAVVGSGIAGMGAAMALKDTHDVSLFEASHRFGGHANTVDAAFGDVKVPVDTGFIVYNYRNYPNLTGLFEHLGVPTKWSDMSFGISVRGGRVEYACDNFDQLFAQRRNLLNPAHVTGLMQILRFNREAPAQLAKGQLDGLSLGDWLTQERYSRWFRDCFVLPFGGAIWSTPTRDMLDFPAKNFVSFFRNHDLMNGMAPMQRWRTVDGGSREYVRRVIAALGTRARSGAEVVEVVRRGAPQLRFRDGSEAVFDAVVLACHGPQARLLLSDRDVTEENLLSRFRTSPNRAVLHSDERLMPRRRKVWSSWNFLSDGGAADLDRPAPVTYWMNRLQGIDERYPLFVSLNPAVEIAQERVHGSFEYAHPVFDRDSFAAQAEIAGIQGNGGVWYAGAWLGYGFHEDGLRSGLQVAAALGATPAWARDMPEPARVLLSEAAE</sequence>
<dbReference type="SUPFAM" id="SSF51905">
    <property type="entry name" value="FAD/NAD(P)-binding domain"/>
    <property type="match status" value="1"/>
</dbReference>
<dbReference type="EMBL" id="CP046620">
    <property type="protein sequence ID" value="QHQ35456.1"/>
    <property type="molecule type" value="Genomic_DNA"/>
</dbReference>
<name>A0A6P1T1V9_9RHOB</name>
<keyword evidence="3" id="KW-1185">Reference proteome</keyword>
<evidence type="ECO:0000313" key="2">
    <source>
        <dbReference type="EMBL" id="QHQ35456.1"/>
    </source>
</evidence>
<dbReference type="RefSeq" id="WP_161862017.1">
    <property type="nucleotide sequence ID" value="NZ_CP046620.1"/>
</dbReference>
<dbReference type="PANTHER" id="PTHR42923">
    <property type="entry name" value="PROTOPORPHYRINOGEN OXIDASE"/>
    <property type="match status" value="1"/>
</dbReference>
<protein>
    <submittedName>
        <fullName evidence="2">FAD-dependent oxidoreductase</fullName>
    </submittedName>
</protein>
<accession>A0A6P1T1V9</accession>
<gene>
    <name evidence="2" type="ORF">GO499_09770</name>
</gene>
<dbReference type="GO" id="GO:0016491">
    <property type="term" value="F:oxidoreductase activity"/>
    <property type="evidence" value="ECO:0007669"/>
    <property type="project" value="InterPro"/>
</dbReference>
<evidence type="ECO:0000313" key="3">
    <source>
        <dbReference type="Proteomes" id="UP000464495"/>
    </source>
</evidence>
<dbReference type="InterPro" id="IPR036188">
    <property type="entry name" value="FAD/NAD-bd_sf"/>
</dbReference>
<dbReference type="InterPro" id="IPR002937">
    <property type="entry name" value="Amino_oxidase"/>
</dbReference>
<evidence type="ECO:0000259" key="1">
    <source>
        <dbReference type="Pfam" id="PF01593"/>
    </source>
</evidence>
<dbReference type="Gene3D" id="1.10.405.20">
    <property type="match status" value="1"/>
</dbReference>
<reference evidence="2 3" key="1">
    <citation type="submission" date="2019-12" db="EMBL/GenBank/DDBJ databases">
        <title>Complete genome sequence of Algicella marina strain 9Alg 56(T) isolated from the red alga Tichocarpus crinitus.</title>
        <authorList>
            <person name="Kim S.-G."/>
            <person name="Nedashkovskaya O.I."/>
        </authorList>
    </citation>
    <scope>NUCLEOTIDE SEQUENCE [LARGE SCALE GENOMIC DNA]</scope>
    <source>
        <strain evidence="2 3">9Alg 56</strain>
    </source>
</reference>
<dbReference type="KEGG" id="amaq:GO499_09770"/>
<dbReference type="InterPro" id="IPR050464">
    <property type="entry name" value="Zeta_carotene_desat/Oxidored"/>
</dbReference>
<dbReference type="Proteomes" id="UP000464495">
    <property type="component" value="Chromosome"/>
</dbReference>
<organism evidence="2 3">
    <name type="scientific">Algicella marina</name>
    <dbReference type="NCBI Taxonomy" id="2683284"/>
    <lineage>
        <taxon>Bacteria</taxon>
        <taxon>Pseudomonadati</taxon>
        <taxon>Pseudomonadota</taxon>
        <taxon>Alphaproteobacteria</taxon>
        <taxon>Rhodobacterales</taxon>
        <taxon>Paracoccaceae</taxon>
        <taxon>Algicella</taxon>
    </lineage>
</organism>
<dbReference type="Pfam" id="PF01593">
    <property type="entry name" value="Amino_oxidase"/>
    <property type="match status" value="1"/>
</dbReference>